<dbReference type="InterPro" id="IPR016032">
    <property type="entry name" value="Sig_transdc_resp-reg_C-effctor"/>
</dbReference>
<proteinExistence type="inferred from homology"/>
<dbReference type="SUPFAM" id="SSF52540">
    <property type="entry name" value="P-loop containing nucleoside triphosphate hydrolases"/>
    <property type="match status" value="1"/>
</dbReference>
<dbReference type="AlphaFoldDB" id="A0A5Q0HEK2"/>
<dbReference type="CDD" id="cd15831">
    <property type="entry name" value="BTAD"/>
    <property type="match status" value="1"/>
</dbReference>
<dbReference type="Pfam" id="PF13424">
    <property type="entry name" value="TPR_12"/>
    <property type="match status" value="1"/>
</dbReference>
<sequence length="912" mass="99095">MVGVLGTLEARQGDRELPVGHARRRSVLAALAVDAGRLLPADVLVDRVWGERPPVRARSTLRTYLTHLRRTLAPTGLAILRRDGGYLLDTGPDTVDLHRFHRLLASARRQPDPHTALGQVEDALELWRGEPLAELDTPWAQAVRERLRRDRDAAEADRADWALACGRHHELLPELVARAEAEPLDERVAGRLVLALYRSGRQADALSHYHRVRRHLADELGTDPGPALQELHQRILTADPALSPADTEAPAVPRQLPSVPRSFIGRTDQLAALDDRGTTVISAIGGAGGIGKTWLALTWAHRNIDRFPDGQLFVDLRGFSPDGPPMDPAVAVRGFLDALGVTPAHLPVDPHAQAARYRSLVADRRMLIVLDNAATADQVVPLLPGTASCTVLVTSRHRLPTLVARHGARALSLDVLTAAESRALLGADRVTADERAADELIALCGGFPLALGILTARTGRELAELAAELRETGLDALDDDDPTASLPAVLSWSLRHLTDEQRTAFALLGIAPGPDHGLAAAASLIGASVPQTRKVLRALEDASLVERRPNGRHGMHDLVRAYAITAARELPEPTRQAALHRVFDFYLHTAHNAYRALAPTRDPVPLTPPTTGSAPLYPASTRAEAMRWFDAEHPTLLAVQRHALDQREHDHAWKLAVVLGKYLLRRGLLDDHLTTWEVGHAAAPHSDDPTGEVTTLRGLGLAHSHTGGYADALVHLRSSLLVAPDEVQRTHTHYALAEAALRHHDVANGLVHARHAVRGYRHVGQPVRLAAALALLGELRGVAGDHRAAESRCTRALSVQRQHGDHTGQASTLSVLGTTAGSTGRHEAALDRYTEALALFRETDNTHQAADTLERLGHTHSALDQPHRARTAWRAALELYREQGRDTDADRVQRRLDDLGGTRPARTTGLAE</sequence>
<evidence type="ECO:0000256" key="4">
    <source>
        <dbReference type="ARBA" id="ARBA00023163"/>
    </source>
</evidence>
<dbReference type="InterPro" id="IPR051677">
    <property type="entry name" value="AfsR-DnrI-RedD_regulator"/>
</dbReference>
<gene>
    <name evidence="8" type="ORF">EKG83_21500</name>
</gene>
<name>A0A5Q0HEK2_SACSY</name>
<evidence type="ECO:0000256" key="1">
    <source>
        <dbReference type="ARBA" id="ARBA00005820"/>
    </source>
</evidence>
<keyword evidence="9" id="KW-1185">Reference proteome</keyword>
<comment type="similarity">
    <text evidence="1">Belongs to the AfsR/DnrI/RedD regulatory family.</text>
</comment>
<dbReference type="InterPro" id="IPR019734">
    <property type="entry name" value="TPR_rpt"/>
</dbReference>
<dbReference type="Gene3D" id="1.10.10.10">
    <property type="entry name" value="Winged helix-like DNA-binding domain superfamily/Winged helix DNA-binding domain"/>
    <property type="match status" value="1"/>
</dbReference>
<feature type="DNA-binding region" description="OmpR/PhoB-type" evidence="5">
    <location>
        <begin position="1"/>
        <end position="90"/>
    </location>
</feature>
<dbReference type="Gene3D" id="3.40.50.300">
    <property type="entry name" value="P-loop containing nucleotide triphosphate hydrolases"/>
    <property type="match status" value="1"/>
</dbReference>
<dbReference type="InterPro" id="IPR001867">
    <property type="entry name" value="OmpR/PhoB-type_DNA-bd"/>
</dbReference>
<keyword evidence="2" id="KW-0805">Transcription regulation</keyword>
<dbReference type="SMART" id="SM00028">
    <property type="entry name" value="TPR"/>
    <property type="match status" value="4"/>
</dbReference>
<evidence type="ECO:0000256" key="3">
    <source>
        <dbReference type="ARBA" id="ARBA00023125"/>
    </source>
</evidence>
<dbReference type="GO" id="GO:0000160">
    <property type="term" value="P:phosphorelay signal transduction system"/>
    <property type="evidence" value="ECO:0007669"/>
    <property type="project" value="InterPro"/>
</dbReference>
<feature type="compositionally biased region" description="Basic and acidic residues" evidence="6">
    <location>
        <begin position="886"/>
        <end position="900"/>
    </location>
</feature>
<evidence type="ECO:0000313" key="9">
    <source>
        <dbReference type="Proteomes" id="UP000325787"/>
    </source>
</evidence>
<evidence type="ECO:0000313" key="8">
    <source>
        <dbReference type="EMBL" id="QFZ24404.1"/>
    </source>
</evidence>
<organism evidence="8 9">
    <name type="scientific">Saccharothrix syringae</name>
    <name type="common">Nocardiopsis syringae</name>
    <dbReference type="NCBI Taxonomy" id="103733"/>
    <lineage>
        <taxon>Bacteria</taxon>
        <taxon>Bacillati</taxon>
        <taxon>Actinomycetota</taxon>
        <taxon>Actinomycetes</taxon>
        <taxon>Pseudonocardiales</taxon>
        <taxon>Pseudonocardiaceae</taxon>
        <taxon>Saccharothrix</taxon>
    </lineage>
</organism>
<dbReference type="SUPFAM" id="SSF48452">
    <property type="entry name" value="TPR-like"/>
    <property type="match status" value="3"/>
</dbReference>
<feature type="domain" description="OmpR/PhoB-type" evidence="7">
    <location>
        <begin position="1"/>
        <end position="90"/>
    </location>
</feature>
<dbReference type="SMART" id="SM01043">
    <property type="entry name" value="BTAD"/>
    <property type="match status" value="1"/>
</dbReference>
<accession>A0A5Q0HEK2</accession>
<dbReference type="PROSITE" id="PS51755">
    <property type="entry name" value="OMPR_PHOB"/>
    <property type="match status" value="1"/>
</dbReference>
<dbReference type="GO" id="GO:0003677">
    <property type="term" value="F:DNA binding"/>
    <property type="evidence" value="ECO:0007669"/>
    <property type="project" value="UniProtKB-UniRule"/>
</dbReference>
<dbReference type="KEGG" id="ssyi:EKG83_21500"/>
<dbReference type="PANTHER" id="PTHR35807:SF1">
    <property type="entry name" value="TRANSCRIPTIONAL REGULATOR REDD"/>
    <property type="match status" value="1"/>
</dbReference>
<dbReference type="EMBL" id="CP034550">
    <property type="protein sequence ID" value="QFZ24404.1"/>
    <property type="molecule type" value="Genomic_DNA"/>
</dbReference>
<dbReference type="InterPro" id="IPR027417">
    <property type="entry name" value="P-loop_NTPase"/>
</dbReference>
<keyword evidence="3 5" id="KW-0238">DNA-binding</keyword>
<dbReference type="GO" id="GO:0006355">
    <property type="term" value="P:regulation of DNA-templated transcription"/>
    <property type="evidence" value="ECO:0007669"/>
    <property type="project" value="InterPro"/>
</dbReference>
<dbReference type="OrthoDB" id="3275754at2"/>
<dbReference type="PRINTS" id="PR00364">
    <property type="entry name" value="DISEASERSIST"/>
</dbReference>
<dbReference type="InterPro" id="IPR005158">
    <property type="entry name" value="BTAD"/>
</dbReference>
<dbReference type="PANTHER" id="PTHR35807">
    <property type="entry name" value="TRANSCRIPTIONAL REGULATOR REDD-RELATED"/>
    <property type="match status" value="1"/>
</dbReference>
<dbReference type="Proteomes" id="UP000325787">
    <property type="component" value="Chromosome"/>
</dbReference>
<feature type="region of interest" description="Disordered" evidence="6">
    <location>
        <begin position="886"/>
        <end position="912"/>
    </location>
</feature>
<dbReference type="SUPFAM" id="SSF46894">
    <property type="entry name" value="C-terminal effector domain of the bipartite response regulators"/>
    <property type="match status" value="1"/>
</dbReference>
<dbReference type="Pfam" id="PF00486">
    <property type="entry name" value="Trans_reg_C"/>
    <property type="match status" value="1"/>
</dbReference>
<dbReference type="InterPro" id="IPR011990">
    <property type="entry name" value="TPR-like_helical_dom_sf"/>
</dbReference>
<evidence type="ECO:0000259" key="7">
    <source>
        <dbReference type="PROSITE" id="PS51755"/>
    </source>
</evidence>
<dbReference type="InterPro" id="IPR036388">
    <property type="entry name" value="WH-like_DNA-bd_sf"/>
</dbReference>
<evidence type="ECO:0000256" key="5">
    <source>
        <dbReference type="PROSITE-ProRule" id="PRU01091"/>
    </source>
</evidence>
<dbReference type="Pfam" id="PF03704">
    <property type="entry name" value="BTAD"/>
    <property type="match status" value="1"/>
</dbReference>
<evidence type="ECO:0000256" key="6">
    <source>
        <dbReference type="SAM" id="MobiDB-lite"/>
    </source>
</evidence>
<keyword evidence="4" id="KW-0804">Transcription</keyword>
<dbReference type="SMART" id="SM00862">
    <property type="entry name" value="Trans_reg_C"/>
    <property type="match status" value="1"/>
</dbReference>
<protein>
    <submittedName>
        <fullName evidence="8">Tetratricopeptide repeat protein</fullName>
    </submittedName>
</protein>
<dbReference type="Gene3D" id="1.25.40.10">
    <property type="entry name" value="Tetratricopeptide repeat domain"/>
    <property type="match status" value="2"/>
</dbReference>
<reference evidence="9" key="1">
    <citation type="journal article" date="2021" name="Curr. Microbiol.">
        <title>Complete genome of nocamycin-producing strain Saccharothrix syringae NRRL B-16468 reveals the biosynthetic potential for secondary metabolites.</title>
        <authorList>
            <person name="Mo X."/>
            <person name="Yang S."/>
        </authorList>
    </citation>
    <scope>NUCLEOTIDE SEQUENCE [LARGE SCALE GENOMIC DNA]</scope>
    <source>
        <strain evidence="9">ATCC 51364 / DSM 43886 / JCM 6844 / KCTC 9398 / NBRC 14523 / NRRL B-16468 / INA 2240</strain>
    </source>
</reference>
<evidence type="ECO:0000256" key="2">
    <source>
        <dbReference type="ARBA" id="ARBA00023015"/>
    </source>
</evidence>